<name>A0A096BE36_9BURK</name>
<dbReference type="HAMAP" id="MF_00022">
    <property type="entry name" value="Glu_tRNA_synth_type1"/>
    <property type="match status" value="1"/>
</dbReference>
<dbReference type="PROSITE" id="PS00178">
    <property type="entry name" value="AA_TRNA_LIGASE_I"/>
    <property type="match status" value="1"/>
</dbReference>
<evidence type="ECO:0000259" key="11">
    <source>
        <dbReference type="Pfam" id="PF00749"/>
    </source>
</evidence>
<keyword evidence="5 10" id="KW-0436">Ligase</keyword>
<dbReference type="EC" id="6.1.1.17" evidence="10"/>
<dbReference type="eggNOG" id="COG0008">
    <property type="taxonomic scope" value="Bacteria"/>
</dbReference>
<comment type="subunit">
    <text evidence="3 10">Monomer.</text>
</comment>
<dbReference type="InterPro" id="IPR001412">
    <property type="entry name" value="aa-tRNA-synth_I_CS"/>
</dbReference>
<dbReference type="InterPro" id="IPR020058">
    <property type="entry name" value="Glu/Gln-tRNA-synth_Ib_cat-dom"/>
</dbReference>
<evidence type="ECO:0000259" key="12">
    <source>
        <dbReference type="Pfam" id="PF19269"/>
    </source>
</evidence>
<dbReference type="FunFam" id="3.40.50.620:FF:000007">
    <property type="entry name" value="Glutamate--tRNA ligase"/>
    <property type="match status" value="1"/>
</dbReference>
<dbReference type="InterPro" id="IPR049940">
    <property type="entry name" value="GluQ/Sye"/>
</dbReference>
<dbReference type="InterPro" id="IPR033910">
    <property type="entry name" value="GluRS_core"/>
</dbReference>
<comment type="caution">
    <text evidence="10">Lacks conserved residue(s) required for the propagation of feature annotation.</text>
</comment>
<dbReference type="Proteomes" id="UP000029629">
    <property type="component" value="Unassembled WGS sequence"/>
</dbReference>
<dbReference type="SUPFAM" id="SSF52374">
    <property type="entry name" value="Nucleotidylyl transferase"/>
    <property type="match status" value="1"/>
</dbReference>
<evidence type="ECO:0000256" key="3">
    <source>
        <dbReference type="ARBA" id="ARBA00011245"/>
    </source>
</evidence>
<evidence type="ECO:0000256" key="6">
    <source>
        <dbReference type="ARBA" id="ARBA00022741"/>
    </source>
</evidence>
<feature type="short sequence motif" description="'HIGH' region" evidence="10">
    <location>
        <begin position="12"/>
        <end position="22"/>
    </location>
</feature>
<organism evidence="13 14">
    <name type="scientific">Oligella urethralis DNF00040</name>
    <dbReference type="NCBI Taxonomy" id="1401065"/>
    <lineage>
        <taxon>Bacteria</taxon>
        <taxon>Pseudomonadati</taxon>
        <taxon>Pseudomonadota</taxon>
        <taxon>Betaproteobacteria</taxon>
        <taxon>Burkholderiales</taxon>
        <taxon>Alcaligenaceae</taxon>
        <taxon>Oligella</taxon>
    </lineage>
</organism>
<comment type="similarity">
    <text evidence="2 10">Belongs to the class-I aminoacyl-tRNA synthetase family. Glutamate--tRNA ligase type 1 subfamily.</text>
</comment>
<keyword evidence="4 10" id="KW-0963">Cytoplasm</keyword>
<dbReference type="Pfam" id="PF00749">
    <property type="entry name" value="tRNA-synt_1c"/>
    <property type="match status" value="1"/>
</dbReference>
<comment type="caution">
    <text evidence="13">The sequence shown here is derived from an EMBL/GenBank/DDBJ whole genome shotgun (WGS) entry which is preliminary data.</text>
</comment>
<keyword evidence="6 10" id="KW-0547">Nucleotide-binding</keyword>
<dbReference type="InterPro" id="IPR004527">
    <property type="entry name" value="Glu-tRNA-ligase_bac/mito"/>
</dbReference>
<dbReference type="CDD" id="cd00808">
    <property type="entry name" value="GluRS_core"/>
    <property type="match status" value="1"/>
</dbReference>
<dbReference type="Gene3D" id="3.40.50.620">
    <property type="entry name" value="HUPs"/>
    <property type="match status" value="1"/>
</dbReference>
<evidence type="ECO:0000313" key="14">
    <source>
        <dbReference type="Proteomes" id="UP000029629"/>
    </source>
</evidence>
<dbReference type="Gene3D" id="1.10.10.350">
    <property type="match status" value="1"/>
</dbReference>
<dbReference type="EMBL" id="JRNI01000014">
    <property type="protein sequence ID" value="KGF31424.1"/>
    <property type="molecule type" value="Genomic_DNA"/>
</dbReference>
<evidence type="ECO:0000256" key="4">
    <source>
        <dbReference type="ARBA" id="ARBA00022490"/>
    </source>
</evidence>
<dbReference type="PANTHER" id="PTHR43311:SF2">
    <property type="entry name" value="GLUTAMATE--TRNA LIGASE, MITOCHONDRIAL-RELATED"/>
    <property type="match status" value="1"/>
</dbReference>
<dbReference type="NCBIfam" id="TIGR00464">
    <property type="entry name" value="gltX_bact"/>
    <property type="match status" value="1"/>
</dbReference>
<feature type="short sequence motif" description="'KMSKS' region" evidence="10">
    <location>
        <begin position="244"/>
        <end position="248"/>
    </location>
</feature>
<evidence type="ECO:0000256" key="7">
    <source>
        <dbReference type="ARBA" id="ARBA00022840"/>
    </source>
</evidence>
<dbReference type="AlphaFoldDB" id="A0A096BE36"/>
<evidence type="ECO:0000256" key="10">
    <source>
        <dbReference type="HAMAP-Rule" id="MF_00022"/>
    </source>
</evidence>
<evidence type="ECO:0000256" key="5">
    <source>
        <dbReference type="ARBA" id="ARBA00022598"/>
    </source>
</evidence>
<comment type="function">
    <text evidence="10">Catalyzes the attachment of glutamate to tRNA(Glu) in a two-step reaction: glutamate is first activated by ATP to form Glu-AMP and then transferred to the acceptor end of tRNA(Glu).</text>
</comment>
<keyword evidence="9 10" id="KW-0030">Aminoacyl-tRNA synthetase</keyword>
<dbReference type="GO" id="GO:0005829">
    <property type="term" value="C:cytosol"/>
    <property type="evidence" value="ECO:0007669"/>
    <property type="project" value="TreeGrafter"/>
</dbReference>
<dbReference type="InterPro" id="IPR045462">
    <property type="entry name" value="aa-tRNA-synth_I_cd-bd"/>
</dbReference>
<comment type="catalytic activity">
    <reaction evidence="10">
        <text>tRNA(Glu) + L-glutamate + ATP = L-glutamyl-tRNA(Glu) + AMP + diphosphate</text>
        <dbReference type="Rhea" id="RHEA:23540"/>
        <dbReference type="Rhea" id="RHEA-COMP:9663"/>
        <dbReference type="Rhea" id="RHEA-COMP:9680"/>
        <dbReference type="ChEBI" id="CHEBI:29985"/>
        <dbReference type="ChEBI" id="CHEBI:30616"/>
        <dbReference type="ChEBI" id="CHEBI:33019"/>
        <dbReference type="ChEBI" id="CHEBI:78442"/>
        <dbReference type="ChEBI" id="CHEBI:78520"/>
        <dbReference type="ChEBI" id="CHEBI:456215"/>
        <dbReference type="EC" id="6.1.1.17"/>
    </reaction>
</comment>
<evidence type="ECO:0000256" key="1">
    <source>
        <dbReference type="ARBA" id="ARBA00004496"/>
    </source>
</evidence>
<dbReference type="InterPro" id="IPR000924">
    <property type="entry name" value="Glu/Gln-tRNA-synth"/>
</dbReference>
<evidence type="ECO:0000256" key="9">
    <source>
        <dbReference type="ARBA" id="ARBA00023146"/>
    </source>
</evidence>
<dbReference type="InterPro" id="IPR014729">
    <property type="entry name" value="Rossmann-like_a/b/a_fold"/>
</dbReference>
<dbReference type="GO" id="GO:0005524">
    <property type="term" value="F:ATP binding"/>
    <property type="evidence" value="ECO:0007669"/>
    <property type="project" value="UniProtKB-UniRule"/>
</dbReference>
<dbReference type="GO" id="GO:0000049">
    <property type="term" value="F:tRNA binding"/>
    <property type="evidence" value="ECO:0007669"/>
    <property type="project" value="InterPro"/>
</dbReference>
<keyword evidence="8 10" id="KW-0648">Protein biosynthesis</keyword>
<dbReference type="RefSeq" id="WP_036558220.1">
    <property type="nucleotide sequence ID" value="NZ_JRNI01000014.1"/>
</dbReference>
<reference evidence="13 14" key="1">
    <citation type="submission" date="2014-07" db="EMBL/GenBank/DDBJ databases">
        <authorList>
            <person name="McCorrison J."/>
            <person name="Sanka R."/>
            <person name="Torralba M."/>
            <person name="Gillis M."/>
            <person name="Haft D.H."/>
            <person name="Methe B."/>
            <person name="Sutton G."/>
            <person name="Nelson K.E."/>
        </authorList>
    </citation>
    <scope>NUCLEOTIDE SEQUENCE [LARGE SCALE GENOMIC DNA]</scope>
    <source>
        <strain evidence="13 14">DNF00040</strain>
    </source>
</reference>
<accession>A0A096BE36</accession>
<feature type="domain" description="Glutamyl/glutaminyl-tRNA synthetase class Ib catalytic" evidence="11">
    <location>
        <begin position="6"/>
        <end position="312"/>
    </location>
</feature>
<dbReference type="InterPro" id="IPR020751">
    <property type="entry name" value="aa-tRNA-synth_I_codon-bd_sub2"/>
</dbReference>
<comment type="subcellular location">
    <subcellularLocation>
        <location evidence="1 10">Cytoplasm</location>
    </subcellularLocation>
</comment>
<dbReference type="SUPFAM" id="SSF48163">
    <property type="entry name" value="An anticodon-binding domain of class I aminoacyl-tRNA synthetases"/>
    <property type="match status" value="1"/>
</dbReference>
<dbReference type="InterPro" id="IPR008925">
    <property type="entry name" value="aa_tRNA-synth_I_cd-bd_sf"/>
</dbReference>
<keyword evidence="14" id="KW-1185">Reference proteome</keyword>
<evidence type="ECO:0000256" key="8">
    <source>
        <dbReference type="ARBA" id="ARBA00022917"/>
    </source>
</evidence>
<dbReference type="Pfam" id="PF19269">
    <property type="entry name" value="Anticodon_2"/>
    <property type="match status" value="1"/>
</dbReference>
<dbReference type="PANTHER" id="PTHR43311">
    <property type="entry name" value="GLUTAMATE--TRNA LIGASE"/>
    <property type="match status" value="1"/>
</dbReference>
<feature type="binding site" evidence="10">
    <location>
        <position position="247"/>
    </location>
    <ligand>
        <name>ATP</name>
        <dbReference type="ChEBI" id="CHEBI:30616"/>
    </ligand>
</feature>
<gene>
    <name evidence="10" type="primary">gltX</name>
    <name evidence="13" type="ORF">HMPREF2130_03720</name>
</gene>
<evidence type="ECO:0000313" key="13">
    <source>
        <dbReference type="EMBL" id="KGF31424.1"/>
    </source>
</evidence>
<keyword evidence="7 10" id="KW-0067">ATP-binding</keyword>
<feature type="domain" description="Aminoacyl-tRNA synthetase class I anticodon-binding" evidence="12">
    <location>
        <begin position="330"/>
        <end position="466"/>
    </location>
</feature>
<sequence length="473" mass="52985">MTTATVRTRFAPSPTGYLHLGGARTALFSWAFARHHQGQFILRIEDTDLERSTPEAVEAILKGMQWLDLDHDEGPFYQTQHFERYKEVIQQLLDEGKAYYCYSSPEEVEAMREAARAKGLKPKYDGTWRPEAGKTLPPIPADRQPVVRFKNPQDGFVMWDDMVKGPITIANAELDDLIIARPDGSPTYNFCVVVDDWDMGITHVIRGDDHVNNTPRQINILEALGATIPVYCHVPMILGPDGQKLSKRHGAVSVMEYHHEGYLPEAMVNYLARLGWSHGDDEIFSRAQFIEWFNTDNLSKAAAQWDPKKLNWLNAHYIKQLSDEELMQAVLPRIEARGGQTDGFDTVAILNLFKDRAETLEQLADSAMLFFGPYQAADEALKAQVLTPDALAILADFKARAEQLDDWSAENLAATIKETLAAKAVKMPALGIPLRVAITGQKQTPSVDAVLALLGRDVVLARLQQVLSEQHIK</sequence>
<evidence type="ECO:0000256" key="2">
    <source>
        <dbReference type="ARBA" id="ARBA00007894"/>
    </source>
</evidence>
<dbReference type="GO" id="GO:0008270">
    <property type="term" value="F:zinc ion binding"/>
    <property type="evidence" value="ECO:0007669"/>
    <property type="project" value="InterPro"/>
</dbReference>
<dbReference type="GO" id="GO:0006424">
    <property type="term" value="P:glutamyl-tRNA aminoacylation"/>
    <property type="evidence" value="ECO:0007669"/>
    <property type="project" value="UniProtKB-UniRule"/>
</dbReference>
<dbReference type="GO" id="GO:0004818">
    <property type="term" value="F:glutamate-tRNA ligase activity"/>
    <property type="evidence" value="ECO:0007669"/>
    <property type="project" value="UniProtKB-UniRule"/>
</dbReference>
<dbReference type="OrthoDB" id="9807503at2"/>
<dbReference type="PRINTS" id="PR00987">
    <property type="entry name" value="TRNASYNTHGLU"/>
</dbReference>
<proteinExistence type="inferred from homology"/>
<protein>
    <recommendedName>
        <fullName evidence="10">Glutamate--tRNA ligase</fullName>
        <ecNumber evidence="10">6.1.1.17</ecNumber>
    </recommendedName>
    <alternativeName>
        <fullName evidence="10">Glutamyl-tRNA synthetase</fullName>
        <shortName evidence="10">GluRS</shortName>
    </alternativeName>
</protein>